<dbReference type="InterPro" id="IPR004839">
    <property type="entry name" value="Aminotransferase_I/II_large"/>
</dbReference>
<dbReference type="InterPro" id="IPR015424">
    <property type="entry name" value="PyrdxlP-dep_Trfase"/>
</dbReference>
<evidence type="ECO:0000313" key="6">
    <source>
        <dbReference type="EMBL" id="MFD0899768.1"/>
    </source>
</evidence>
<evidence type="ECO:0000256" key="4">
    <source>
        <dbReference type="ARBA" id="ARBA00022898"/>
    </source>
</evidence>
<keyword evidence="3" id="KW-0808">Transferase</keyword>
<dbReference type="InterPro" id="IPR015421">
    <property type="entry name" value="PyrdxlP-dep_Trfase_major"/>
</dbReference>
<evidence type="ECO:0000313" key="7">
    <source>
        <dbReference type="Proteomes" id="UP001596972"/>
    </source>
</evidence>
<comment type="caution">
    <text evidence="6">The sequence shown here is derived from an EMBL/GenBank/DDBJ whole genome shotgun (WGS) entry which is preliminary data.</text>
</comment>
<evidence type="ECO:0000256" key="2">
    <source>
        <dbReference type="ARBA" id="ARBA00022576"/>
    </source>
</evidence>
<proteinExistence type="predicted"/>
<dbReference type="SUPFAM" id="SSF53383">
    <property type="entry name" value="PLP-dependent transferases"/>
    <property type="match status" value="1"/>
</dbReference>
<dbReference type="RefSeq" id="WP_378296653.1">
    <property type="nucleotide sequence ID" value="NZ_JBHTJA010000005.1"/>
</dbReference>
<dbReference type="CDD" id="cd00609">
    <property type="entry name" value="AAT_like"/>
    <property type="match status" value="1"/>
</dbReference>
<dbReference type="PANTHER" id="PTHR43807:SF20">
    <property type="entry name" value="FI04487P"/>
    <property type="match status" value="1"/>
</dbReference>
<reference evidence="7" key="1">
    <citation type="journal article" date="2019" name="Int. J. Syst. Evol. Microbiol.">
        <title>The Global Catalogue of Microorganisms (GCM) 10K type strain sequencing project: providing services to taxonomists for standard genome sequencing and annotation.</title>
        <authorList>
            <consortium name="The Broad Institute Genomics Platform"/>
            <consortium name="The Broad Institute Genome Sequencing Center for Infectious Disease"/>
            <person name="Wu L."/>
            <person name="Ma J."/>
        </authorList>
    </citation>
    <scope>NUCLEOTIDE SEQUENCE [LARGE SCALE GENOMIC DNA]</scope>
    <source>
        <strain evidence="7">JCM 31202</strain>
    </source>
</reference>
<dbReference type="Proteomes" id="UP001596972">
    <property type="component" value="Unassembled WGS sequence"/>
</dbReference>
<evidence type="ECO:0000256" key="1">
    <source>
        <dbReference type="ARBA" id="ARBA00001933"/>
    </source>
</evidence>
<keyword evidence="7" id="KW-1185">Reference proteome</keyword>
<organism evidence="6 7">
    <name type="scientific">Actinomadura sediminis</name>
    <dbReference type="NCBI Taxonomy" id="1038904"/>
    <lineage>
        <taxon>Bacteria</taxon>
        <taxon>Bacillati</taxon>
        <taxon>Actinomycetota</taxon>
        <taxon>Actinomycetes</taxon>
        <taxon>Streptosporangiales</taxon>
        <taxon>Thermomonosporaceae</taxon>
        <taxon>Actinomadura</taxon>
    </lineage>
</organism>
<name>A0ABW3EHH0_9ACTN</name>
<sequence length="386" mass="40459">MSVSRLRHIPGIGVDRVGDAADAAADPELLRLENLDTDVRPPRVALDVTRAAIDDDDANSYLPFQGHLSLREAAAAHVGRISGRAHDPATECVSVAGGLNGVLNVLLATVEPGDEVVVCDPVYAGLVNRIRLAGGVPRHVRSVPGPDGWSVDPAELAGAVGPRTAAVLVMAPSMPTGGVLDGTHWDALAPAVHAHGCWVLYDAAMERIRFDGRAPDHPAAHPGLADRTITVGSASKELRLIGWRVGWVTGPAPIMADVALVGMANVVCQVGIAQRAVAAALSAPDADADVAAAVRTWRERCEIVLDRLAGYPCVRPHGGWSLLVDAAALGLSPEDASDRLFRRGRVAATPMTGWGPGGDRYVRLVFANEPAARLDDLGERFRAAFG</sequence>
<dbReference type="Gene3D" id="3.40.640.10">
    <property type="entry name" value="Type I PLP-dependent aspartate aminotransferase-like (Major domain)"/>
    <property type="match status" value="1"/>
</dbReference>
<feature type="domain" description="Aminotransferase class I/classII large" evidence="5">
    <location>
        <begin position="42"/>
        <end position="380"/>
    </location>
</feature>
<accession>A0ABW3EHH0</accession>
<dbReference type="PANTHER" id="PTHR43807">
    <property type="entry name" value="FI04487P"/>
    <property type="match status" value="1"/>
</dbReference>
<protein>
    <submittedName>
        <fullName evidence="6">Pyridoxal phosphate-dependent aminotransferase</fullName>
    </submittedName>
</protein>
<gene>
    <name evidence="6" type="ORF">ACFQ11_05155</name>
</gene>
<dbReference type="GO" id="GO:0008483">
    <property type="term" value="F:transaminase activity"/>
    <property type="evidence" value="ECO:0007669"/>
    <property type="project" value="UniProtKB-KW"/>
</dbReference>
<keyword evidence="4" id="KW-0663">Pyridoxal phosphate</keyword>
<evidence type="ECO:0000259" key="5">
    <source>
        <dbReference type="Pfam" id="PF00155"/>
    </source>
</evidence>
<keyword evidence="2 6" id="KW-0032">Aminotransferase</keyword>
<comment type="cofactor">
    <cofactor evidence="1">
        <name>pyridoxal 5'-phosphate</name>
        <dbReference type="ChEBI" id="CHEBI:597326"/>
    </cofactor>
</comment>
<dbReference type="Pfam" id="PF00155">
    <property type="entry name" value="Aminotran_1_2"/>
    <property type="match status" value="1"/>
</dbReference>
<dbReference type="InterPro" id="IPR051326">
    <property type="entry name" value="Kynurenine-oxoglutarate_AT"/>
</dbReference>
<dbReference type="EMBL" id="JBHTJA010000005">
    <property type="protein sequence ID" value="MFD0899768.1"/>
    <property type="molecule type" value="Genomic_DNA"/>
</dbReference>
<evidence type="ECO:0000256" key="3">
    <source>
        <dbReference type="ARBA" id="ARBA00022679"/>
    </source>
</evidence>